<evidence type="ECO:0000256" key="1">
    <source>
        <dbReference type="SAM" id="MobiDB-lite"/>
    </source>
</evidence>
<reference evidence="3 4" key="2">
    <citation type="journal article" date="2016" name="Genome Announc.">
        <title>Draft Genome Sequences of Streptomyces scabiei S58, Streptomyces turgidiscabies T45, and Streptomyces acidiscabies a10, the Pathogens of Potato Common Scab, Isolated in Japan.</title>
        <authorList>
            <person name="Tomihama T."/>
            <person name="Nishi Y."/>
            <person name="Sakai M."/>
            <person name="Ikenaga M."/>
            <person name="Okubo T."/>
            <person name="Ikeda S."/>
        </authorList>
    </citation>
    <scope>NUCLEOTIDE SEQUENCE [LARGE SCALE GENOMIC DNA]</scope>
    <source>
        <strain evidence="3 4">S58</strain>
    </source>
</reference>
<name>A0A117ECI9_STRSC</name>
<accession>A0A117ECI9</accession>
<reference evidence="4" key="1">
    <citation type="submission" date="2015-11" db="EMBL/GenBank/DDBJ databases">
        <authorList>
            <consortium name="Cross-ministerial Strategic Innovation Promotion Program (SIP) consortium"/>
            <person name="Tomihama T."/>
            <person name="Ikenaga M."/>
            <person name="Sakai M."/>
            <person name="Okubo T."/>
            <person name="Ikeda S."/>
        </authorList>
    </citation>
    <scope>NUCLEOTIDE SEQUENCE [LARGE SCALE GENOMIC DNA]</scope>
    <source>
        <strain evidence="4">S58</strain>
    </source>
</reference>
<dbReference type="OrthoDB" id="4325523at2"/>
<feature type="transmembrane region" description="Helical" evidence="2">
    <location>
        <begin position="38"/>
        <end position="59"/>
    </location>
</feature>
<gene>
    <name evidence="3" type="ORF">SsS58_01356</name>
</gene>
<proteinExistence type="predicted"/>
<organism evidence="3 4">
    <name type="scientific">Streptomyces scabiei</name>
    <dbReference type="NCBI Taxonomy" id="1930"/>
    <lineage>
        <taxon>Bacteria</taxon>
        <taxon>Bacillati</taxon>
        <taxon>Actinomycetota</taxon>
        <taxon>Actinomycetes</taxon>
        <taxon>Kitasatosporales</taxon>
        <taxon>Streptomycetaceae</taxon>
        <taxon>Streptomyces</taxon>
    </lineage>
</organism>
<dbReference type="RefSeq" id="WP_159056045.1">
    <property type="nucleotide sequence ID" value="NZ_BCMM01000004.1"/>
</dbReference>
<comment type="caution">
    <text evidence="3">The sequence shown here is derived from an EMBL/GenBank/DDBJ whole genome shotgun (WGS) entry which is preliminary data.</text>
</comment>
<evidence type="ECO:0000256" key="2">
    <source>
        <dbReference type="SAM" id="Phobius"/>
    </source>
</evidence>
<sequence length="92" mass="9221">MSFSVSRLVGAALIVAGIAVSLWLALGVPQEWTGGMRWAGGALRLTSLGVIALGACLVYPDRATDTTDDAPASADADASHAAAPEGPDGSRV</sequence>
<evidence type="ECO:0000313" key="3">
    <source>
        <dbReference type="EMBL" id="GAQ61013.1"/>
    </source>
</evidence>
<feature type="compositionally biased region" description="Low complexity" evidence="1">
    <location>
        <begin position="69"/>
        <end position="84"/>
    </location>
</feature>
<feature type="region of interest" description="Disordered" evidence="1">
    <location>
        <begin position="66"/>
        <end position="92"/>
    </location>
</feature>
<dbReference type="Proteomes" id="UP000067448">
    <property type="component" value="Unassembled WGS sequence"/>
</dbReference>
<keyword evidence="2" id="KW-0472">Membrane</keyword>
<dbReference type="EMBL" id="BCMM01000004">
    <property type="protein sequence ID" value="GAQ61013.1"/>
    <property type="molecule type" value="Genomic_DNA"/>
</dbReference>
<reference evidence="4" key="3">
    <citation type="submission" date="2016-02" db="EMBL/GenBank/DDBJ databases">
        <title>Draft genome of pathogenic Streptomyces sp. in Japan.</title>
        <authorList>
            <person name="Tomihama T."/>
            <person name="Ikenaga M."/>
            <person name="Sakai M."/>
            <person name="Okubo T."/>
            <person name="Ikeda S."/>
        </authorList>
    </citation>
    <scope>NUCLEOTIDE SEQUENCE [LARGE SCALE GENOMIC DNA]</scope>
    <source>
        <strain evidence="4">S58</strain>
    </source>
</reference>
<dbReference type="AlphaFoldDB" id="A0A117ECI9"/>
<keyword evidence="2" id="KW-1133">Transmembrane helix</keyword>
<evidence type="ECO:0000313" key="4">
    <source>
        <dbReference type="Proteomes" id="UP000067448"/>
    </source>
</evidence>
<protein>
    <submittedName>
        <fullName evidence="3">Uncharacterized protein</fullName>
    </submittedName>
</protein>
<feature type="transmembrane region" description="Helical" evidence="2">
    <location>
        <begin position="7"/>
        <end position="26"/>
    </location>
</feature>
<keyword evidence="2" id="KW-0812">Transmembrane</keyword>